<organism evidence="1 2">
    <name type="scientific">Candidatus Termititenax persephonae</name>
    <dbReference type="NCBI Taxonomy" id="2218525"/>
    <lineage>
        <taxon>Bacteria</taxon>
        <taxon>Bacillati</taxon>
        <taxon>Candidatus Margulisiibacteriota</taxon>
        <taxon>Candidatus Termititenacia</taxon>
        <taxon>Candidatus Termititenacales</taxon>
        <taxon>Candidatus Termititenacaceae</taxon>
        <taxon>Candidatus Termititenax</taxon>
    </lineage>
</organism>
<dbReference type="AlphaFoldDB" id="A0A388TEW1"/>
<sequence length="287" mass="32348">MKEIKALLLLLGILFLSGCNERSFVGLTLDTAAPQNKLKLEVRYARAAAQKTELETSGEYQTLANPLDFFETDVHTVWPDDLTSKLKMTFSDGIFLVGKGSKTYGLDAEYISQHRQSGEWLKFQELNDDIFEATLPFEKITDPDELTGIIILVNSKMWWEWIDPTNVLHDDSNFAKAIFVPISNVKEDKNKKGLYHITIEPAKAKDADIGDGMIFLAFFSFDYEKTRGDILNKVIAQDYPCNWGSNFLIPFGGLFNTNHAAKTLTYKPKITTYSSGPYGGTTTHVIY</sequence>
<dbReference type="Proteomes" id="UP000275925">
    <property type="component" value="Unassembled WGS sequence"/>
</dbReference>
<gene>
    <name evidence="1" type="ORF">NO2_0239</name>
</gene>
<reference evidence="1 2" key="1">
    <citation type="journal article" date="2019" name="ISME J.">
        <title>Genome analyses of uncultured TG2/ZB3 bacteria in 'Margulisbacteria' specifically attached to ectosymbiotic spirochetes of protists in the termite gut.</title>
        <authorList>
            <person name="Utami Y.D."/>
            <person name="Kuwahara H."/>
            <person name="Igai K."/>
            <person name="Murakami T."/>
            <person name="Sugaya K."/>
            <person name="Morikawa T."/>
            <person name="Nagura Y."/>
            <person name="Yuki M."/>
            <person name="Deevong P."/>
            <person name="Inoue T."/>
            <person name="Kihara K."/>
            <person name="Lo N."/>
            <person name="Yamada A."/>
            <person name="Ohkuma M."/>
            <person name="Hongoh Y."/>
        </authorList>
    </citation>
    <scope>NUCLEOTIDE SEQUENCE [LARGE SCALE GENOMIC DNA]</scope>
    <source>
        <strain evidence="1">NkOx7-02</strain>
    </source>
</reference>
<keyword evidence="2" id="KW-1185">Reference proteome</keyword>
<protein>
    <submittedName>
        <fullName evidence="1">Uncharacterized protein</fullName>
    </submittedName>
</protein>
<proteinExistence type="predicted"/>
<name>A0A388TEW1_9BACT</name>
<evidence type="ECO:0000313" key="1">
    <source>
        <dbReference type="EMBL" id="GBR75579.1"/>
    </source>
</evidence>
<evidence type="ECO:0000313" key="2">
    <source>
        <dbReference type="Proteomes" id="UP000275925"/>
    </source>
</evidence>
<comment type="caution">
    <text evidence="1">The sequence shown here is derived from an EMBL/GenBank/DDBJ whole genome shotgun (WGS) entry which is preliminary data.</text>
</comment>
<accession>A0A388TEW1</accession>
<dbReference type="EMBL" id="BGZO01000004">
    <property type="protein sequence ID" value="GBR75579.1"/>
    <property type="molecule type" value="Genomic_DNA"/>
</dbReference>
<dbReference type="PROSITE" id="PS51257">
    <property type="entry name" value="PROKAR_LIPOPROTEIN"/>
    <property type="match status" value="1"/>
</dbReference>